<dbReference type="Pfam" id="PF13925">
    <property type="entry name" value="Katanin_con80"/>
    <property type="match status" value="1"/>
</dbReference>
<feature type="compositionally biased region" description="Low complexity" evidence="7">
    <location>
        <begin position="277"/>
        <end position="290"/>
    </location>
</feature>
<evidence type="ECO:0000256" key="1">
    <source>
        <dbReference type="ARBA" id="ARBA00004245"/>
    </source>
</evidence>
<keyword evidence="10" id="KW-1185">Reference proteome</keyword>
<reference evidence="9" key="1">
    <citation type="journal article" date="2022" name="bioRxiv">
        <title>Genomics of Preaxostyla Flagellates Illuminates Evolutionary Transitions and the Path Towards Mitochondrial Loss.</title>
        <authorList>
            <person name="Novak L.V.F."/>
            <person name="Treitli S.C."/>
            <person name="Pyrih J."/>
            <person name="Halakuc P."/>
            <person name="Pipaliya S.V."/>
            <person name="Vacek V."/>
            <person name="Brzon O."/>
            <person name="Soukal P."/>
            <person name="Eme L."/>
            <person name="Dacks J.B."/>
            <person name="Karnkowska A."/>
            <person name="Elias M."/>
            <person name="Hampl V."/>
        </authorList>
    </citation>
    <scope>NUCLEOTIDE SEQUENCE</scope>
    <source>
        <strain evidence="9">RCP-MX</strain>
    </source>
</reference>
<dbReference type="InterPro" id="IPR019775">
    <property type="entry name" value="WD40_repeat_CS"/>
</dbReference>
<organism evidence="9 10">
    <name type="scientific">Paratrimastix pyriformis</name>
    <dbReference type="NCBI Taxonomy" id="342808"/>
    <lineage>
        <taxon>Eukaryota</taxon>
        <taxon>Metamonada</taxon>
        <taxon>Preaxostyla</taxon>
        <taxon>Paratrimastigidae</taxon>
        <taxon>Paratrimastix</taxon>
    </lineage>
</organism>
<feature type="repeat" description="WD" evidence="6">
    <location>
        <begin position="146"/>
        <end position="187"/>
    </location>
</feature>
<protein>
    <submittedName>
        <fullName evidence="9">WD40 repeat</fullName>
    </submittedName>
</protein>
<feature type="repeat" description="WD" evidence="6">
    <location>
        <begin position="104"/>
        <end position="145"/>
    </location>
</feature>
<feature type="compositionally biased region" description="Pro residues" evidence="7">
    <location>
        <begin position="462"/>
        <end position="474"/>
    </location>
</feature>
<accession>A0ABQ8UCV6</accession>
<proteinExistence type="predicted"/>
<gene>
    <name evidence="9" type="ORF">PAPYR_7500</name>
</gene>
<feature type="compositionally biased region" description="Low complexity" evidence="7">
    <location>
        <begin position="313"/>
        <end position="322"/>
    </location>
</feature>
<dbReference type="SMART" id="SM00320">
    <property type="entry name" value="WD40"/>
    <property type="match status" value="5"/>
</dbReference>
<evidence type="ECO:0000259" key="8">
    <source>
        <dbReference type="Pfam" id="PF13925"/>
    </source>
</evidence>
<feature type="repeat" description="WD" evidence="6">
    <location>
        <begin position="62"/>
        <end position="103"/>
    </location>
</feature>
<comment type="subcellular location">
    <subcellularLocation>
        <location evidence="1">Cytoplasm</location>
        <location evidence="1">Cytoskeleton</location>
    </subcellularLocation>
</comment>
<evidence type="ECO:0000256" key="7">
    <source>
        <dbReference type="SAM" id="MobiDB-lite"/>
    </source>
</evidence>
<evidence type="ECO:0000256" key="6">
    <source>
        <dbReference type="PROSITE-ProRule" id="PRU00221"/>
    </source>
</evidence>
<dbReference type="InterPro" id="IPR020472">
    <property type="entry name" value="WD40_PAC1"/>
</dbReference>
<dbReference type="PRINTS" id="PR00320">
    <property type="entry name" value="GPROTEINBRPT"/>
</dbReference>
<dbReference type="InterPro" id="IPR001680">
    <property type="entry name" value="WD40_rpt"/>
</dbReference>
<keyword evidence="5" id="KW-0206">Cytoskeleton</keyword>
<dbReference type="CDD" id="cd00200">
    <property type="entry name" value="WD40"/>
    <property type="match status" value="1"/>
</dbReference>
<dbReference type="PROSITE" id="PS00678">
    <property type="entry name" value="WD_REPEATS_1"/>
    <property type="match status" value="3"/>
</dbReference>
<keyword evidence="4" id="KW-0677">Repeat</keyword>
<sequence>MQPLPRAGRARPACAKLQDITAHREVHCLKLGRRSGSVLATGGDDNKVKVWLINKPEPVLTLTGHSTSVECVSFDPEERQLAAGSLGGALRIWDLNEGRALLSLGNHRSKVTACDFSDDSKLLVSGSMDTNAKVWDLRARNCCQTIKGHSKEINGVAFSPDGRWVLSVGEDCLAQVWDLTASRVLFEFHHDGPINTFAFHPSDVVMATGSSDRTVKVWDLEAWKWEDPVVVHQRVDVPFRCRDFSFVVADQIVACGAVGDRDPFAALEASPPPTPAPATATAAAAAAAQALPPPTPPPSPAAPASSGPRHVSASRAHSNPSPAAHPPRTPGVSDEPPLALPPARYPSSSSAASTGTDAPAAAPALSTSPPPPPAPASAPPPADRPPVHRRHPEGEPVVGQSPSPPPTSAGGAGAGGGHHRRSQSQSQEPGGAGAEAPQQQPAAGAARPKAVSPLDKVEIFAPPAPPGSPAPRPPTGGAGGRPASGKPHPRPAAWGGSTQIWARCPAPRPASSRPPRPTRGPLGLRMDDFLPKHHGAPAAGGRPGAGGLPALPQAPDEVLAALMPDHQPFCDMMVLRRQQVESVRAVWQEGRYREAMGLLKQIETAAVTADVLGTLLSSRSKSVFNLELCAQVVPPRWTSSAAATRPTSRHHAAHISVGVRVLSFFAGTFGPVIRAVMESPHPSIGVDLSQEERKHRCEEARDAFQEVGPLVSDLLRNAPSELHRGLIDLDGQLKTFL</sequence>
<feature type="compositionally biased region" description="Low complexity" evidence="7">
    <location>
        <begin position="345"/>
        <end position="367"/>
    </location>
</feature>
<feature type="region of interest" description="Disordered" evidence="7">
    <location>
        <begin position="266"/>
        <end position="550"/>
    </location>
</feature>
<dbReference type="InterPro" id="IPR036322">
    <property type="entry name" value="WD40_repeat_dom_sf"/>
</dbReference>
<feature type="compositionally biased region" description="Low complexity" evidence="7">
    <location>
        <begin position="434"/>
        <end position="446"/>
    </location>
</feature>
<dbReference type="PROSITE" id="PS50082">
    <property type="entry name" value="WD_REPEATS_2"/>
    <property type="match status" value="5"/>
</dbReference>
<evidence type="ECO:0000256" key="4">
    <source>
        <dbReference type="ARBA" id="ARBA00022737"/>
    </source>
</evidence>
<keyword evidence="3 6" id="KW-0853">WD repeat</keyword>
<comment type="caution">
    <text evidence="9">The sequence shown here is derived from an EMBL/GenBank/DDBJ whole genome shotgun (WGS) entry which is preliminary data.</text>
</comment>
<name>A0ABQ8UCV6_9EUKA</name>
<dbReference type="InterPro" id="IPR028021">
    <property type="entry name" value="Katanin_C-terminal"/>
</dbReference>
<keyword evidence="2" id="KW-0963">Cytoplasm</keyword>
<feature type="domain" description="Katanin p80 subunit C-terminal" evidence="8">
    <location>
        <begin position="565"/>
        <end position="717"/>
    </location>
</feature>
<feature type="compositionally biased region" description="Pro residues" evidence="7">
    <location>
        <begin position="506"/>
        <end position="518"/>
    </location>
</feature>
<dbReference type="InterPro" id="IPR015943">
    <property type="entry name" value="WD40/YVTN_repeat-like_dom_sf"/>
</dbReference>
<evidence type="ECO:0000313" key="9">
    <source>
        <dbReference type="EMBL" id="KAJ4457105.1"/>
    </source>
</evidence>
<dbReference type="PANTHER" id="PTHR19845:SF0">
    <property type="entry name" value="KATANIN P80 WD40 REPEAT-CONTAINING SUBUNIT B1"/>
    <property type="match status" value="1"/>
</dbReference>
<dbReference type="SUPFAM" id="SSF50978">
    <property type="entry name" value="WD40 repeat-like"/>
    <property type="match status" value="1"/>
</dbReference>
<feature type="compositionally biased region" description="Pro residues" evidence="7">
    <location>
        <begin position="368"/>
        <end position="384"/>
    </location>
</feature>
<feature type="repeat" description="WD" evidence="6">
    <location>
        <begin position="187"/>
        <end position="221"/>
    </location>
</feature>
<evidence type="ECO:0000256" key="5">
    <source>
        <dbReference type="ARBA" id="ARBA00023212"/>
    </source>
</evidence>
<dbReference type="PROSITE" id="PS50294">
    <property type="entry name" value="WD_REPEATS_REGION"/>
    <property type="match status" value="4"/>
</dbReference>
<evidence type="ECO:0000313" key="10">
    <source>
        <dbReference type="Proteomes" id="UP001141327"/>
    </source>
</evidence>
<dbReference type="Gene3D" id="2.130.10.10">
    <property type="entry name" value="YVTN repeat-like/Quinoprotein amine dehydrogenase"/>
    <property type="match status" value="2"/>
</dbReference>
<dbReference type="Pfam" id="PF00400">
    <property type="entry name" value="WD40"/>
    <property type="match status" value="5"/>
</dbReference>
<evidence type="ECO:0000256" key="3">
    <source>
        <dbReference type="ARBA" id="ARBA00022574"/>
    </source>
</evidence>
<feature type="compositionally biased region" description="Pro residues" evidence="7">
    <location>
        <begin position="291"/>
        <end position="301"/>
    </location>
</feature>
<dbReference type="PANTHER" id="PTHR19845">
    <property type="entry name" value="KATANIN P80 SUBUNIT"/>
    <property type="match status" value="1"/>
</dbReference>
<feature type="repeat" description="WD" evidence="6">
    <location>
        <begin position="35"/>
        <end position="61"/>
    </location>
</feature>
<evidence type="ECO:0000256" key="2">
    <source>
        <dbReference type="ARBA" id="ARBA00022490"/>
    </source>
</evidence>
<dbReference type="Proteomes" id="UP001141327">
    <property type="component" value="Unassembled WGS sequence"/>
</dbReference>
<dbReference type="EMBL" id="JAPMOS010000054">
    <property type="protein sequence ID" value="KAJ4457105.1"/>
    <property type="molecule type" value="Genomic_DNA"/>
</dbReference>